<evidence type="ECO:0000256" key="2">
    <source>
        <dbReference type="ARBA" id="ARBA00005013"/>
    </source>
</evidence>
<comment type="catalytic activity">
    <reaction evidence="1">
        <text>7,8-dihydroneopterin = 6-hydroxymethyl-7,8-dihydropterin + glycolaldehyde</text>
        <dbReference type="Rhea" id="RHEA:10540"/>
        <dbReference type="ChEBI" id="CHEBI:17001"/>
        <dbReference type="ChEBI" id="CHEBI:17071"/>
        <dbReference type="ChEBI" id="CHEBI:44841"/>
        <dbReference type="EC" id="4.1.2.25"/>
    </reaction>
</comment>
<dbReference type="EC" id="4.1.2.25" evidence="4"/>
<comment type="similarity">
    <text evidence="3">Belongs to the DHNA family.</text>
</comment>
<dbReference type="InterPro" id="IPR006157">
    <property type="entry name" value="FolB_dom"/>
</dbReference>
<keyword evidence="6" id="KW-0456">Lyase</keyword>
<dbReference type="NCBIfam" id="TIGR00526">
    <property type="entry name" value="folB_dom"/>
    <property type="match status" value="1"/>
</dbReference>
<evidence type="ECO:0000256" key="4">
    <source>
        <dbReference type="ARBA" id="ARBA00013043"/>
    </source>
</evidence>
<reference evidence="9" key="1">
    <citation type="submission" date="2020-05" db="EMBL/GenBank/DDBJ databases">
        <authorList>
            <person name="Chiriac C."/>
            <person name="Salcher M."/>
            <person name="Ghai R."/>
            <person name="Kavagutti S V."/>
        </authorList>
    </citation>
    <scope>NUCLEOTIDE SEQUENCE</scope>
</reference>
<sequence length="132" mass="14767">MSKTIVVELKGLRVFAHHGVFEFERQYGQDFYIDAKVWVENTDLKSQADLEKTVNYGELAKALSDNVRGEPVDLLETLAQRLLELVLNWGGDNGPVVKAKITVHKPDAPIEIQFADVSVSVKGKRKKASEDD</sequence>
<evidence type="ECO:0000256" key="1">
    <source>
        <dbReference type="ARBA" id="ARBA00001353"/>
    </source>
</evidence>
<feature type="domain" description="Dihydroneopterin aldolase/epimerase" evidence="8">
    <location>
        <begin position="7"/>
        <end position="123"/>
    </location>
</feature>
<comment type="pathway">
    <text evidence="2">Cofactor biosynthesis; tetrahydrofolate biosynthesis; 2-amino-4-hydroxy-6-hydroxymethyl-7,8-dihydropteridine diphosphate from 7,8-dihydroneopterin triphosphate: step 3/4.</text>
</comment>
<dbReference type="EMBL" id="CAEZWA010000099">
    <property type="protein sequence ID" value="CAB4645802.1"/>
    <property type="molecule type" value="Genomic_DNA"/>
</dbReference>
<evidence type="ECO:0000256" key="6">
    <source>
        <dbReference type="ARBA" id="ARBA00023239"/>
    </source>
</evidence>
<dbReference type="SUPFAM" id="SSF55620">
    <property type="entry name" value="Tetrahydrobiopterin biosynthesis enzymes-like"/>
    <property type="match status" value="1"/>
</dbReference>
<dbReference type="NCBIfam" id="TIGR00525">
    <property type="entry name" value="folB"/>
    <property type="match status" value="1"/>
</dbReference>
<dbReference type="InterPro" id="IPR043133">
    <property type="entry name" value="GTP-CH-I_C/QueF"/>
</dbReference>
<evidence type="ECO:0000256" key="3">
    <source>
        <dbReference type="ARBA" id="ARBA00005708"/>
    </source>
</evidence>
<keyword evidence="5" id="KW-0289">Folate biosynthesis</keyword>
<dbReference type="SMART" id="SM00905">
    <property type="entry name" value="FolB"/>
    <property type="match status" value="1"/>
</dbReference>
<evidence type="ECO:0000313" key="10">
    <source>
        <dbReference type="EMBL" id="CAB4645802.1"/>
    </source>
</evidence>
<proteinExistence type="inferred from homology"/>
<dbReference type="AlphaFoldDB" id="A0A6J6D9U1"/>
<dbReference type="InterPro" id="IPR006156">
    <property type="entry name" value="Dihydroneopterin_aldolase"/>
</dbReference>
<dbReference type="GO" id="GO:0004150">
    <property type="term" value="F:dihydroneopterin aldolase activity"/>
    <property type="evidence" value="ECO:0007669"/>
    <property type="project" value="UniProtKB-EC"/>
</dbReference>
<dbReference type="GO" id="GO:0046656">
    <property type="term" value="P:folic acid biosynthetic process"/>
    <property type="evidence" value="ECO:0007669"/>
    <property type="project" value="UniProtKB-KW"/>
</dbReference>
<evidence type="ECO:0000256" key="5">
    <source>
        <dbReference type="ARBA" id="ARBA00022909"/>
    </source>
</evidence>
<gene>
    <name evidence="9" type="ORF">UFOPK1561_00883</name>
    <name evidence="10" type="ORF">UFOPK2165_00616</name>
</gene>
<organism evidence="9">
    <name type="scientific">freshwater metagenome</name>
    <dbReference type="NCBI Taxonomy" id="449393"/>
    <lineage>
        <taxon>unclassified sequences</taxon>
        <taxon>metagenomes</taxon>
        <taxon>ecological metagenomes</taxon>
    </lineage>
</organism>
<accession>A0A6J6D9U1</accession>
<evidence type="ECO:0000259" key="8">
    <source>
        <dbReference type="SMART" id="SM00905"/>
    </source>
</evidence>
<evidence type="ECO:0000256" key="7">
    <source>
        <dbReference type="ARBA" id="ARBA00032903"/>
    </source>
</evidence>
<dbReference type="PANTHER" id="PTHR42844:SF1">
    <property type="entry name" value="DIHYDRONEOPTERIN ALDOLASE 1-RELATED"/>
    <property type="match status" value="1"/>
</dbReference>
<dbReference type="Gene3D" id="3.30.1130.10">
    <property type="match status" value="1"/>
</dbReference>
<dbReference type="GO" id="GO:0005737">
    <property type="term" value="C:cytoplasm"/>
    <property type="evidence" value="ECO:0007669"/>
    <property type="project" value="TreeGrafter"/>
</dbReference>
<dbReference type="PANTHER" id="PTHR42844">
    <property type="entry name" value="DIHYDRONEOPTERIN ALDOLASE 1-RELATED"/>
    <property type="match status" value="1"/>
</dbReference>
<dbReference type="Pfam" id="PF02152">
    <property type="entry name" value="FolB"/>
    <property type="match status" value="1"/>
</dbReference>
<name>A0A6J6D9U1_9ZZZZ</name>
<dbReference type="EMBL" id="CAEZSZ010000129">
    <property type="protein sequence ID" value="CAB4560671.1"/>
    <property type="molecule type" value="Genomic_DNA"/>
</dbReference>
<protein>
    <recommendedName>
        <fullName evidence="4">dihydroneopterin aldolase</fullName>
        <ecNumber evidence="4">4.1.2.25</ecNumber>
    </recommendedName>
    <alternativeName>
        <fullName evidence="7">7,8-dihydroneopterin aldolase</fullName>
    </alternativeName>
</protein>
<evidence type="ECO:0000313" key="9">
    <source>
        <dbReference type="EMBL" id="CAB4560671.1"/>
    </source>
</evidence>